<dbReference type="EMBL" id="JACAZH010000008">
    <property type="protein sequence ID" value="KAF7361460.1"/>
    <property type="molecule type" value="Genomic_DNA"/>
</dbReference>
<evidence type="ECO:0000313" key="2">
    <source>
        <dbReference type="EMBL" id="KAF7361460.1"/>
    </source>
</evidence>
<dbReference type="InterPro" id="IPR032675">
    <property type="entry name" value="LRR_dom_sf"/>
</dbReference>
<evidence type="ECO:0000256" key="1">
    <source>
        <dbReference type="SAM" id="Coils"/>
    </source>
</evidence>
<keyword evidence="1" id="KW-0175">Coiled coil</keyword>
<dbReference type="OrthoDB" id="3037697at2759"/>
<dbReference type="AlphaFoldDB" id="A0A8H6YP74"/>
<accession>A0A8H6YP74</accession>
<name>A0A8H6YP74_9AGAR</name>
<organism evidence="2 3">
    <name type="scientific">Mycena sanguinolenta</name>
    <dbReference type="NCBI Taxonomy" id="230812"/>
    <lineage>
        <taxon>Eukaryota</taxon>
        <taxon>Fungi</taxon>
        <taxon>Dikarya</taxon>
        <taxon>Basidiomycota</taxon>
        <taxon>Agaricomycotina</taxon>
        <taxon>Agaricomycetes</taxon>
        <taxon>Agaricomycetidae</taxon>
        <taxon>Agaricales</taxon>
        <taxon>Marasmiineae</taxon>
        <taxon>Mycenaceae</taxon>
        <taxon>Mycena</taxon>
    </lineage>
</organism>
<evidence type="ECO:0000313" key="3">
    <source>
        <dbReference type="Proteomes" id="UP000623467"/>
    </source>
</evidence>
<keyword evidence="3" id="KW-1185">Reference proteome</keyword>
<dbReference type="Proteomes" id="UP000623467">
    <property type="component" value="Unassembled WGS sequence"/>
</dbReference>
<protein>
    <recommendedName>
        <fullName evidence="4">F-box domain-containing protein</fullName>
    </recommendedName>
</protein>
<dbReference type="Gene3D" id="3.80.10.10">
    <property type="entry name" value="Ribonuclease Inhibitor"/>
    <property type="match status" value="1"/>
</dbReference>
<feature type="coiled-coil region" evidence="1">
    <location>
        <begin position="7"/>
        <end position="34"/>
    </location>
</feature>
<gene>
    <name evidence="2" type="ORF">MSAN_01179100</name>
</gene>
<reference evidence="2" key="1">
    <citation type="submission" date="2020-05" db="EMBL/GenBank/DDBJ databases">
        <title>Mycena genomes resolve the evolution of fungal bioluminescence.</title>
        <authorList>
            <person name="Tsai I.J."/>
        </authorList>
    </citation>
    <scope>NUCLEOTIDE SEQUENCE</scope>
    <source>
        <strain evidence="2">160909Yilan</strain>
    </source>
</reference>
<comment type="caution">
    <text evidence="2">The sequence shown here is derived from an EMBL/GenBank/DDBJ whole genome shotgun (WGS) entry which is preliminary data.</text>
</comment>
<proteinExistence type="predicted"/>
<evidence type="ECO:0008006" key="4">
    <source>
        <dbReference type="Google" id="ProtNLM"/>
    </source>
</evidence>
<sequence>MSVRERIAKFDIEINLQRELLKKLERDKSLAQRQLNSILDPIARLPWEISSEIFLQSLPPFPAEHGARHVPMLLLNICNTWSAIALSTPALWTAFHIDLPCTRRLKELLLVWLQRASNRLLSISLHVERDFVHRDIVAIIWRHGQQLKHLELLERASEDGGDTIENMVPGPLPSLETLTMRGGTFCIDYTLELLQLAPNLIEYLVYTTELLFNAPVEKVVHPNLRRLIVGAPGRYPRGRQELLQYLSLPRLEALSIGMTHGALLGFLQESSPPLLELTLGDVFHTKFDELVECLRLVPDLERLEMWYARCLTVEELMTALAGSPPLLPHIKALSFHLAGYEEIEWPTLARTLAALRTQLRLQSFHLVGLHRAPSAAKMPTPVIIAAFRELAADGMEVCISATDGSWNIFG</sequence>